<evidence type="ECO:0000313" key="2">
    <source>
        <dbReference type="EMBL" id="CAH0602451.1"/>
    </source>
</evidence>
<dbReference type="EMBL" id="LR824034">
    <property type="protein sequence ID" value="CAH0602451.1"/>
    <property type="molecule type" value="Genomic_DNA"/>
</dbReference>
<keyword evidence="3" id="KW-1185">Reference proteome</keyword>
<feature type="compositionally biased region" description="Pro residues" evidence="1">
    <location>
        <begin position="95"/>
        <end position="104"/>
    </location>
</feature>
<gene>
    <name evidence="2" type="ORF">CINC_LOCUS10081</name>
</gene>
<proteinExistence type="predicted"/>
<dbReference type="Proteomes" id="UP001154114">
    <property type="component" value="Chromosome 31"/>
</dbReference>
<name>A0A9P0C3G2_CHRIL</name>
<organism evidence="2 3">
    <name type="scientific">Chrysodeixis includens</name>
    <name type="common">Soybean looper</name>
    <name type="synonym">Pseudoplusia includens</name>
    <dbReference type="NCBI Taxonomy" id="689277"/>
    <lineage>
        <taxon>Eukaryota</taxon>
        <taxon>Metazoa</taxon>
        <taxon>Ecdysozoa</taxon>
        <taxon>Arthropoda</taxon>
        <taxon>Hexapoda</taxon>
        <taxon>Insecta</taxon>
        <taxon>Pterygota</taxon>
        <taxon>Neoptera</taxon>
        <taxon>Endopterygota</taxon>
        <taxon>Lepidoptera</taxon>
        <taxon>Glossata</taxon>
        <taxon>Ditrysia</taxon>
        <taxon>Noctuoidea</taxon>
        <taxon>Noctuidae</taxon>
        <taxon>Plusiinae</taxon>
        <taxon>Chrysodeixis</taxon>
    </lineage>
</organism>
<accession>A0A9P0C3G2</accession>
<evidence type="ECO:0000313" key="3">
    <source>
        <dbReference type="Proteomes" id="UP001154114"/>
    </source>
</evidence>
<feature type="region of interest" description="Disordered" evidence="1">
    <location>
        <begin position="86"/>
        <end position="111"/>
    </location>
</feature>
<dbReference type="AlphaFoldDB" id="A0A9P0C3G2"/>
<dbReference type="OrthoDB" id="7311286at2759"/>
<protein>
    <submittedName>
        <fullName evidence="2">Uncharacterized protein</fullName>
    </submittedName>
</protein>
<evidence type="ECO:0000256" key="1">
    <source>
        <dbReference type="SAM" id="MobiDB-lite"/>
    </source>
</evidence>
<sequence length="227" mass="26252">MHKNTQDMDKNKKIRTIQITYPAPYSQLWNAVNKSSPAIMKNNFRRRSNLKRPGEVQKAWCHCYSTVRGPDPTAPHLKYGVFPNRRSTSSRVLPKAPPLKPPPNRASHSFNTIPTRQMSDITGRTLKKKRERKEAPMFVFRTIDKAHTRQLSLSEMMHVDIKPKKPVVTSPPFCTTPTFKVLPPSVPPPSTRWSRHFLTEYPDKKCRACQGSYNRIQERRTARCRAC</sequence>
<reference evidence="2" key="1">
    <citation type="submission" date="2021-12" db="EMBL/GenBank/DDBJ databases">
        <authorList>
            <person name="King R."/>
        </authorList>
    </citation>
    <scope>NUCLEOTIDE SEQUENCE</scope>
</reference>